<proteinExistence type="predicted"/>
<keyword evidence="1" id="KW-0732">Signal</keyword>
<feature type="chain" id="PRO_5040317942" evidence="1">
    <location>
        <begin position="22"/>
        <end position="400"/>
    </location>
</feature>
<keyword evidence="3" id="KW-1185">Reference proteome</keyword>
<organism evidence="2 3">
    <name type="scientific">Microdochium trichocladiopsis</name>
    <dbReference type="NCBI Taxonomy" id="1682393"/>
    <lineage>
        <taxon>Eukaryota</taxon>
        <taxon>Fungi</taxon>
        <taxon>Dikarya</taxon>
        <taxon>Ascomycota</taxon>
        <taxon>Pezizomycotina</taxon>
        <taxon>Sordariomycetes</taxon>
        <taxon>Xylariomycetidae</taxon>
        <taxon>Xylariales</taxon>
        <taxon>Microdochiaceae</taxon>
        <taxon>Microdochium</taxon>
    </lineage>
</organism>
<dbReference type="GeneID" id="70191614"/>
<reference evidence="2" key="1">
    <citation type="journal article" date="2021" name="Nat. Commun.">
        <title>Genetic determinants of endophytism in the Arabidopsis root mycobiome.</title>
        <authorList>
            <person name="Mesny F."/>
            <person name="Miyauchi S."/>
            <person name="Thiergart T."/>
            <person name="Pickel B."/>
            <person name="Atanasova L."/>
            <person name="Karlsson M."/>
            <person name="Huettel B."/>
            <person name="Barry K.W."/>
            <person name="Haridas S."/>
            <person name="Chen C."/>
            <person name="Bauer D."/>
            <person name="Andreopoulos W."/>
            <person name="Pangilinan J."/>
            <person name="LaButti K."/>
            <person name="Riley R."/>
            <person name="Lipzen A."/>
            <person name="Clum A."/>
            <person name="Drula E."/>
            <person name="Henrissat B."/>
            <person name="Kohler A."/>
            <person name="Grigoriev I.V."/>
            <person name="Martin F.M."/>
            <person name="Hacquard S."/>
        </authorList>
    </citation>
    <scope>NUCLEOTIDE SEQUENCE</scope>
    <source>
        <strain evidence="2">MPI-CAGE-CH-0230</strain>
    </source>
</reference>
<dbReference type="AlphaFoldDB" id="A0A9P8Y0M8"/>
<dbReference type="RefSeq" id="XP_046008229.1">
    <property type="nucleotide sequence ID" value="XM_046162068.1"/>
</dbReference>
<protein>
    <submittedName>
        <fullName evidence="2">Uncharacterized protein</fullName>
    </submittedName>
</protein>
<name>A0A9P8Y0M8_9PEZI</name>
<gene>
    <name evidence="2" type="ORF">B0I36DRAFT_416181</name>
</gene>
<accession>A0A9P8Y0M8</accession>
<evidence type="ECO:0000313" key="3">
    <source>
        <dbReference type="Proteomes" id="UP000756346"/>
    </source>
</evidence>
<evidence type="ECO:0000313" key="2">
    <source>
        <dbReference type="EMBL" id="KAH7024681.1"/>
    </source>
</evidence>
<feature type="signal peptide" evidence="1">
    <location>
        <begin position="1"/>
        <end position="21"/>
    </location>
</feature>
<sequence>MKATVFALFTTASLLAPAAHAFGPRGSAERSIFFADYMAEEIFTNAADRRIATGCQGTRTGLRGQRGRCNLIEFLHHIRDEGRDGRIQWPNDVRVGDRSINEALVKYFPANWNQPQGTIFEGDWGGFDRDMTPMEKANWITNAIEGAALDNRALAVIWRKPAAGNIMTAEWEARNPGVTDATIGGPGVTNGVGQRRGAAGPFVEADRSRNAPRHLFNYNYNIANLCTGCTDYDQVVDRWATDHRQRIHNEISAQMQDGRPLANNPALRDKFVLWSKTAVSGFDVVLDYRMSSLASAMLNGAPGNPGTTPLQQYWTAKGGADVKSEMVTGKSGLQWLEPSIGATVDEALAQGKFGGDESQAMKAWLEAWDDYYTQAPVIQHSDVLDKWQNGKNQAAQACPL</sequence>
<comment type="caution">
    <text evidence="2">The sequence shown here is derived from an EMBL/GenBank/DDBJ whole genome shotgun (WGS) entry which is preliminary data.</text>
</comment>
<dbReference type="Proteomes" id="UP000756346">
    <property type="component" value="Unassembled WGS sequence"/>
</dbReference>
<evidence type="ECO:0000256" key="1">
    <source>
        <dbReference type="SAM" id="SignalP"/>
    </source>
</evidence>
<dbReference type="EMBL" id="JAGTJQ010000009">
    <property type="protein sequence ID" value="KAH7024681.1"/>
    <property type="molecule type" value="Genomic_DNA"/>
</dbReference>